<feature type="compositionally biased region" description="Low complexity" evidence="1">
    <location>
        <begin position="56"/>
        <end position="70"/>
    </location>
</feature>
<proteinExistence type="predicted"/>
<dbReference type="Proteomes" id="UP000319817">
    <property type="component" value="Chromosome"/>
</dbReference>
<gene>
    <name evidence="2" type="ORF">K239x_50000</name>
</gene>
<evidence type="ECO:0008006" key="4">
    <source>
        <dbReference type="Google" id="ProtNLM"/>
    </source>
</evidence>
<name>A0A517P0T2_9BACT</name>
<evidence type="ECO:0000313" key="3">
    <source>
        <dbReference type="Proteomes" id="UP000319817"/>
    </source>
</evidence>
<reference evidence="2 3" key="1">
    <citation type="submission" date="2019-02" db="EMBL/GenBank/DDBJ databases">
        <title>Deep-cultivation of Planctomycetes and their phenomic and genomic characterization uncovers novel biology.</title>
        <authorList>
            <person name="Wiegand S."/>
            <person name="Jogler M."/>
            <person name="Boedeker C."/>
            <person name="Pinto D."/>
            <person name="Vollmers J."/>
            <person name="Rivas-Marin E."/>
            <person name="Kohn T."/>
            <person name="Peeters S.H."/>
            <person name="Heuer A."/>
            <person name="Rast P."/>
            <person name="Oberbeckmann S."/>
            <person name="Bunk B."/>
            <person name="Jeske O."/>
            <person name="Meyerdierks A."/>
            <person name="Storesund J.E."/>
            <person name="Kallscheuer N."/>
            <person name="Luecker S."/>
            <person name="Lage O.M."/>
            <person name="Pohl T."/>
            <person name="Merkel B.J."/>
            <person name="Hornburger P."/>
            <person name="Mueller R.-W."/>
            <person name="Bruemmer F."/>
            <person name="Labrenz M."/>
            <person name="Spormann A.M."/>
            <person name="Op den Camp H."/>
            <person name="Overmann J."/>
            <person name="Amann R."/>
            <person name="Jetten M.S.M."/>
            <person name="Mascher T."/>
            <person name="Medema M.H."/>
            <person name="Devos D.P."/>
            <person name="Kaster A.-K."/>
            <person name="Ovreas L."/>
            <person name="Rohde M."/>
            <person name="Galperin M.Y."/>
            <person name="Jogler C."/>
        </authorList>
    </citation>
    <scope>NUCLEOTIDE SEQUENCE [LARGE SCALE GENOMIC DNA]</scope>
    <source>
        <strain evidence="2 3">K23_9</strain>
    </source>
</reference>
<protein>
    <recommendedName>
        <fullName evidence="4">Membrane or secreted protein</fullName>
    </recommendedName>
</protein>
<keyword evidence="3" id="KW-1185">Reference proteome</keyword>
<dbReference type="RefSeq" id="WP_419189323.1">
    <property type="nucleotide sequence ID" value="NZ_CP036526.1"/>
</dbReference>
<accession>A0A517P0T2</accession>
<dbReference type="AlphaFoldDB" id="A0A517P0T2"/>
<feature type="region of interest" description="Disordered" evidence="1">
    <location>
        <begin position="27"/>
        <end position="86"/>
    </location>
</feature>
<evidence type="ECO:0000313" key="2">
    <source>
        <dbReference type="EMBL" id="QDT12985.1"/>
    </source>
</evidence>
<sequence length="86" mass="9552">MRNSHWYLIATTLLAPLVGCQGRLLQPPGPMSYQQSTATIHDPFPQDDLGPSDLASRPPSYQQPVPQPVRNRFGRDTMPWLGVQGP</sequence>
<organism evidence="2 3">
    <name type="scientific">Stieleria marina</name>
    <dbReference type="NCBI Taxonomy" id="1930275"/>
    <lineage>
        <taxon>Bacteria</taxon>
        <taxon>Pseudomonadati</taxon>
        <taxon>Planctomycetota</taxon>
        <taxon>Planctomycetia</taxon>
        <taxon>Pirellulales</taxon>
        <taxon>Pirellulaceae</taxon>
        <taxon>Stieleria</taxon>
    </lineage>
</organism>
<evidence type="ECO:0000256" key="1">
    <source>
        <dbReference type="SAM" id="MobiDB-lite"/>
    </source>
</evidence>
<dbReference type="EMBL" id="CP036526">
    <property type="protein sequence ID" value="QDT12985.1"/>
    <property type="molecule type" value="Genomic_DNA"/>
</dbReference>